<organism evidence="1 2">
    <name type="scientific">Aerococcus christensenii</name>
    <dbReference type="NCBI Taxonomy" id="87541"/>
    <lineage>
        <taxon>Bacteria</taxon>
        <taxon>Bacillati</taxon>
        <taxon>Bacillota</taxon>
        <taxon>Bacilli</taxon>
        <taxon>Lactobacillales</taxon>
        <taxon>Aerococcaceae</taxon>
        <taxon>Aerococcus</taxon>
    </lineage>
</organism>
<sequence>MIQTMHHEGHKQKEIVVAIDVNQSTISRELKRVK</sequence>
<evidence type="ECO:0000313" key="2">
    <source>
        <dbReference type="Proteomes" id="UP000234775"/>
    </source>
</evidence>
<dbReference type="EMBL" id="PKGZ01000005">
    <property type="protein sequence ID" value="PKY91091.1"/>
    <property type="molecule type" value="Genomic_DNA"/>
</dbReference>
<name>A0A2I1K624_9LACT</name>
<protein>
    <submittedName>
        <fullName evidence="1">Uncharacterized protein</fullName>
    </submittedName>
</protein>
<keyword evidence="2" id="KW-1185">Reference proteome</keyword>
<reference evidence="1 2" key="1">
    <citation type="submission" date="2017-12" db="EMBL/GenBank/DDBJ databases">
        <title>Phylogenetic diversity of female urinary microbiome.</title>
        <authorList>
            <person name="Thomas-White K."/>
            <person name="Wolfe A.J."/>
        </authorList>
    </citation>
    <scope>NUCLEOTIDE SEQUENCE [LARGE SCALE GENOMIC DNA]</scope>
    <source>
        <strain evidence="1 2">UMB0844</strain>
    </source>
</reference>
<dbReference type="AlphaFoldDB" id="A0A2I1K624"/>
<accession>A0A2I1K624</accession>
<proteinExistence type="predicted"/>
<gene>
    <name evidence="1" type="ORF">CYJ27_06505</name>
</gene>
<evidence type="ECO:0000313" key="1">
    <source>
        <dbReference type="EMBL" id="PKY91091.1"/>
    </source>
</evidence>
<dbReference type="Proteomes" id="UP000234775">
    <property type="component" value="Unassembled WGS sequence"/>
</dbReference>
<comment type="caution">
    <text evidence="1">The sequence shown here is derived from an EMBL/GenBank/DDBJ whole genome shotgun (WGS) entry which is preliminary data.</text>
</comment>